<dbReference type="InterPro" id="IPR002711">
    <property type="entry name" value="HNH"/>
</dbReference>
<feature type="domain" description="HNH" evidence="2">
    <location>
        <begin position="150"/>
        <end position="200"/>
    </location>
</feature>
<gene>
    <name evidence="3" type="ORF">GCM10009831_35520</name>
</gene>
<organism evidence="3 4">
    <name type="scientific">Dietzia cercidiphylli</name>
    <dbReference type="NCBI Taxonomy" id="498199"/>
    <lineage>
        <taxon>Bacteria</taxon>
        <taxon>Bacillati</taxon>
        <taxon>Actinomycetota</taxon>
        <taxon>Actinomycetes</taxon>
        <taxon>Mycobacteriales</taxon>
        <taxon>Dietziaceae</taxon>
        <taxon>Dietzia</taxon>
    </lineage>
</organism>
<name>A0ABP4VEU8_9ACTN</name>
<evidence type="ECO:0000256" key="1">
    <source>
        <dbReference type="SAM" id="MobiDB-lite"/>
    </source>
</evidence>
<dbReference type="Pfam" id="PF01844">
    <property type="entry name" value="HNH"/>
    <property type="match status" value="1"/>
</dbReference>
<evidence type="ECO:0000259" key="2">
    <source>
        <dbReference type="Pfam" id="PF01844"/>
    </source>
</evidence>
<feature type="compositionally biased region" description="Low complexity" evidence="1">
    <location>
        <begin position="356"/>
        <end position="378"/>
    </location>
</feature>
<dbReference type="Gene3D" id="1.10.30.50">
    <property type="match status" value="1"/>
</dbReference>
<reference evidence="4" key="1">
    <citation type="journal article" date="2019" name="Int. J. Syst. Evol. Microbiol.">
        <title>The Global Catalogue of Microorganisms (GCM) 10K type strain sequencing project: providing services to taxonomists for standard genome sequencing and annotation.</title>
        <authorList>
            <consortium name="The Broad Institute Genomics Platform"/>
            <consortium name="The Broad Institute Genome Sequencing Center for Infectious Disease"/>
            <person name="Wu L."/>
            <person name="Ma J."/>
        </authorList>
    </citation>
    <scope>NUCLEOTIDE SEQUENCE [LARGE SCALE GENOMIC DNA]</scope>
    <source>
        <strain evidence="4">JCM 16002</strain>
    </source>
</reference>
<dbReference type="Proteomes" id="UP001500383">
    <property type="component" value="Unassembled WGS sequence"/>
</dbReference>
<proteinExistence type="predicted"/>
<feature type="compositionally biased region" description="Basic residues" evidence="1">
    <location>
        <begin position="342"/>
        <end position="352"/>
    </location>
</feature>
<dbReference type="EMBL" id="BAAAQG010000033">
    <property type="protein sequence ID" value="GAA1722302.1"/>
    <property type="molecule type" value="Genomic_DNA"/>
</dbReference>
<feature type="compositionally biased region" description="Low complexity" evidence="1">
    <location>
        <begin position="227"/>
        <end position="249"/>
    </location>
</feature>
<feature type="compositionally biased region" description="Gly residues" evidence="1">
    <location>
        <begin position="311"/>
        <end position="341"/>
    </location>
</feature>
<accession>A0ABP4VEU8</accession>
<sequence>MPWFQVDDKFTTNPKVRKLLDLSLERDDRGLAALGMWVSAGSDINQSTLDGIVSRAGLVRVTLNPAKVDELAGLLVAAGLWHSAGHSCARCAQPPPGAFVFHDWSDYGYATREEKQLKDRKAKELKEPRIRAEVWARDCVSPDRPREADCRYCGKRVRQKDNRSAPEDRAHLDHVDPTLAIGSTNIVIACGGCNSHKGQRQLSQTELQLRPPPAHNGPRPDDAEPRVSPTAVADPASPATPAAETTVSPGQAAADAGSPAGRPQTPGSPSPTAQERPAPPDHSETTLEPDVESARNAVLARTRADARRSGSGSGSGSGLGKGQGSGRGEGPGHGQGQGPAGGRKRRRRRGRGRGAGPSSSGGAPGPAARPVGAAGQPPEVYVPGRIGSPWAEWKGAPSTVTDTDCDRHGLPEPCRKCVTESEAG</sequence>
<comment type="caution">
    <text evidence="3">The sequence shown here is derived from an EMBL/GenBank/DDBJ whole genome shotgun (WGS) entry which is preliminary data.</text>
</comment>
<evidence type="ECO:0000313" key="3">
    <source>
        <dbReference type="EMBL" id="GAA1722302.1"/>
    </source>
</evidence>
<protein>
    <recommendedName>
        <fullName evidence="2">HNH domain-containing protein</fullName>
    </recommendedName>
</protein>
<feature type="region of interest" description="Disordered" evidence="1">
    <location>
        <begin position="209"/>
        <end position="387"/>
    </location>
</feature>
<evidence type="ECO:0000313" key="4">
    <source>
        <dbReference type="Proteomes" id="UP001500383"/>
    </source>
</evidence>
<keyword evidence="4" id="KW-1185">Reference proteome</keyword>